<gene>
    <name evidence="1" type="ORF">EKO24_014665</name>
</gene>
<comment type="caution">
    <text evidence="1">The sequence shown here is derived from an EMBL/GenBank/DDBJ whole genome shotgun (WGS) entry which is preliminary data.</text>
</comment>
<dbReference type="Proteomes" id="UP000733744">
    <property type="component" value="Unassembled WGS sequence"/>
</dbReference>
<keyword evidence="2" id="KW-1185">Reference proteome</keyword>
<proteinExistence type="predicted"/>
<accession>A0ABY3C8S4</accession>
<sequence>MKLEKDEQIEVVVNPAERYQVTNLEVCVGEQYHFEAHGKWKDASHICGPEGWQNWWSSNFLRFSRLPNNDLFFLGGNIGRDEKTNFPIGSSGTRNIEATGCLYLFANDLWYFYFNNYNLPPDQGGPMTVAIRRVV</sequence>
<dbReference type="Gene3D" id="2.60.120.430">
    <property type="entry name" value="Galactose-binding lectin"/>
    <property type="match status" value="1"/>
</dbReference>
<evidence type="ECO:0000313" key="2">
    <source>
        <dbReference type="Proteomes" id="UP000733744"/>
    </source>
</evidence>
<dbReference type="RefSeq" id="WP_127028459.1">
    <property type="nucleotide sequence ID" value="NZ_RYFG02000107.1"/>
</dbReference>
<evidence type="ECO:0000313" key="1">
    <source>
        <dbReference type="EMBL" id="TRW92669.1"/>
    </source>
</evidence>
<dbReference type="EMBL" id="RYFG02000107">
    <property type="protein sequence ID" value="TRW92669.1"/>
    <property type="molecule type" value="Genomic_DNA"/>
</dbReference>
<reference evidence="1 2" key="1">
    <citation type="journal article" date="2019" name="Antonie Van Leeuwenhoek">
        <title>Description of 'Ca. Methylobacter oryzae' KRF1, a novel species from the environmentally important Methylobacter clade 2.</title>
        <authorList>
            <person name="Khatri K."/>
            <person name="Mohite J.A."/>
            <person name="Pandit P.S."/>
            <person name="Bahulikar R."/>
            <person name="Rahalkar M.C."/>
        </authorList>
    </citation>
    <scope>NUCLEOTIDE SEQUENCE [LARGE SCALE GENOMIC DNA]</scope>
    <source>
        <strain evidence="1 2">KRF1</strain>
    </source>
</reference>
<organism evidence="1 2">
    <name type="scientific">Candidatus Methylobacter oryzae</name>
    <dbReference type="NCBI Taxonomy" id="2497749"/>
    <lineage>
        <taxon>Bacteria</taxon>
        <taxon>Pseudomonadati</taxon>
        <taxon>Pseudomonadota</taxon>
        <taxon>Gammaproteobacteria</taxon>
        <taxon>Methylococcales</taxon>
        <taxon>Methylococcaceae</taxon>
        <taxon>Methylobacter</taxon>
    </lineage>
</organism>
<protein>
    <submittedName>
        <fullName evidence="1">Uncharacterized protein</fullName>
    </submittedName>
</protein>
<name>A0ABY3C8S4_9GAMM</name>